<dbReference type="Pfam" id="PF00011">
    <property type="entry name" value="HSP20"/>
    <property type="match status" value="1"/>
</dbReference>
<dbReference type="InterPro" id="IPR008978">
    <property type="entry name" value="HSP20-like_chaperone"/>
</dbReference>
<dbReference type="EMBL" id="JBHMAF010000020">
    <property type="protein sequence ID" value="MFB9758012.1"/>
    <property type="molecule type" value="Genomic_DNA"/>
</dbReference>
<dbReference type="Proteomes" id="UP001589609">
    <property type="component" value="Unassembled WGS sequence"/>
</dbReference>
<dbReference type="CDD" id="cd06464">
    <property type="entry name" value="ACD_sHsps-like"/>
    <property type="match status" value="1"/>
</dbReference>
<name>A0ABV5WBQ4_9BACI</name>
<dbReference type="RefSeq" id="WP_129726502.1">
    <property type="nucleotide sequence ID" value="NZ_JBHMAF010000020.1"/>
</dbReference>
<reference evidence="4 5" key="1">
    <citation type="submission" date="2024-09" db="EMBL/GenBank/DDBJ databases">
        <authorList>
            <person name="Sun Q."/>
            <person name="Mori K."/>
        </authorList>
    </citation>
    <scope>NUCLEOTIDE SEQUENCE [LARGE SCALE GENOMIC DNA]</scope>
    <source>
        <strain evidence="4 5">JCM 11201</strain>
    </source>
</reference>
<proteinExistence type="inferred from homology"/>
<evidence type="ECO:0000313" key="5">
    <source>
        <dbReference type="Proteomes" id="UP001589609"/>
    </source>
</evidence>
<evidence type="ECO:0000256" key="1">
    <source>
        <dbReference type="PROSITE-ProRule" id="PRU00285"/>
    </source>
</evidence>
<gene>
    <name evidence="4" type="ORF">ACFFMS_05595</name>
</gene>
<evidence type="ECO:0000259" key="3">
    <source>
        <dbReference type="PROSITE" id="PS01031"/>
    </source>
</evidence>
<comment type="similarity">
    <text evidence="1 2">Belongs to the small heat shock protein (HSP20) family.</text>
</comment>
<evidence type="ECO:0000313" key="4">
    <source>
        <dbReference type="EMBL" id="MFB9758012.1"/>
    </source>
</evidence>
<accession>A0ABV5WBQ4</accession>
<protein>
    <submittedName>
        <fullName evidence="4">Hsp20/alpha crystallin family protein</fullName>
    </submittedName>
</protein>
<sequence>MSENNKNELNRSQIKNYLKQIDNFFEQTPLRNIIAEMNHLLQKGNRLVTFPVDLYESGDSLVIQAELPGINKNQIVIEVQGDYLRISVKDDVLEEEQNDTDSYYRRERSLTEATRLIKLPYPINKKNTKVSYQNGVLEIRAPRAAYTNDILSID</sequence>
<dbReference type="PROSITE" id="PS01031">
    <property type="entry name" value="SHSP"/>
    <property type="match status" value="1"/>
</dbReference>
<evidence type="ECO:0000256" key="2">
    <source>
        <dbReference type="RuleBase" id="RU003616"/>
    </source>
</evidence>
<dbReference type="SUPFAM" id="SSF49764">
    <property type="entry name" value="HSP20-like chaperones"/>
    <property type="match status" value="1"/>
</dbReference>
<keyword evidence="5" id="KW-1185">Reference proteome</keyword>
<feature type="domain" description="SHSP" evidence="3">
    <location>
        <begin position="43"/>
        <end position="154"/>
    </location>
</feature>
<dbReference type="InterPro" id="IPR002068">
    <property type="entry name" value="A-crystallin/Hsp20_dom"/>
</dbReference>
<dbReference type="InterPro" id="IPR031107">
    <property type="entry name" value="Small_HSP"/>
</dbReference>
<organism evidence="4 5">
    <name type="scientific">Ectobacillus funiculus</name>
    <dbReference type="NCBI Taxonomy" id="137993"/>
    <lineage>
        <taxon>Bacteria</taxon>
        <taxon>Bacillati</taxon>
        <taxon>Bacillota</taxon>
        <taxon>Bacilli</taxon>
        <taxon>Bacillales</taxon>
        <taxon>Bacillaceae</taxon>
        <taxon>Ectobacillus</taxon>
    </lineage>
</organism>
<comment type="caution">
    <text evidence="4">The sequence shown here is derived from an EMBL/GenBank/DDBJ whole genome shotgun (WGS) entry which is preliminary data.</text>
</comment>
<dbReference type="Gene3D" id="2.60.40.790">
    <property type="match status" value="1"/>
</dbReference>
<dbReference type="PANTHER" id="PTHR11527">
    <property type="entry name" value="HEAT-SHOCK PROTEIN 20 FAMILY MEMBER"/>
    <property type="match status" value="1"/>
</dbReference>